<evidence type="ECO:0000256" key="6">
    <source>
        <dbReference type="SAM" id="MobiDB-lite"/>
    </source>
</evidence>
<accession>A0A9P6IPU7</accession>
<comment type="caution">
    <text evidence="9">The sequence shown here is derived from an EMBL/GenBank/DDBJ whole genome shotgun (WGS) entry which is preliminary data.</text>
</comment>
<dbReference type="Proteomes" id="UP000749646">
    <property type="component" value="Unassembled WGS sequence"/>
</dbReference>
<dbReference type="Pfam" id="PF10269">
    <property type="entry name" value="Tmemb_185A"/>
    <property type="match status" value="1"/>
</dbReference>
<dbReference type="PANTHER" id="PTHR44027:SF7">
    <property type="entry name" value="DNAJ HOMOLOG SUBFAMILY C MEMBER 5 HOMOLOG"/>
    <property type="match status" value="1"/>
</dbReference>
<feature type="domain" description="J" evidence="8">
    <location>
        <begin position="7"/>
        <end position="74"/>
    </location>
</feature>
<dbReference type="PROSITE" id="PS00636">
    <property type="entry name" value="DNAJ_1"/>
    <property type="match status" value="1"/>
</dbReference>
<reference evidence="9" key="1">
    <citation type="journal article" date="2020" name="Fungal Divers.">
        <title>Resolving the Mortierellaceae phylogeny through synthesis of multi-gene phylogenetics and phylogenomics.</title>
        <authorList>
            <person name="Vandepol N."/>
            <person name="Liber J."/>
            <person name="Desiro A."/>
            <person name="Na H."/>
            <person name="Kennedy M."/>
            <person name="Barry K."/>
            <person name="Grigoriev I.V."/>
            <person name="Miller A.N."/>
            <person name="O'Donnell K."/>
            <person name="Stajich J.E."/>
            <person name="Bonito G."/>
        </authorList>
    </citation>
    <scope>NUCLEOTIDE SEQUENCE</scope>
    <source>
        <strain evidence="9">MES-2147</strain>
    </source>
</reference>
<keyword evidence="5" id="KW-0449">Lipoprotein</keyword>
<evidence type="ECO:0000256" key="7">
    <source>
        <dbReference type="SAM" id="Phobius"/>
    </source>
</evidence>
<keyword evidence="4" id="KW-0143">Chaperone</keyword>
<evidence type="ECO:0000256" key="4">
    <source>
        <dbReference type="ARBA" id="ARBA00023186"/>
    </source>
</evidence>
<evidence type="ECO:0000259" key="8">
    <source>
        <dbReference type="PROSITE" id="PS50076"/>
    </source>
</evidence>
<dbReference type="InterPro" id="IPR001623">
    <property type="entry name" value="DnaJ_domain"/>
</dbReference>
<feature type="transmembrane region" description="Helical" evidence="7">
    <location>
        <begin position="272"/>
        <end position="289"/>
    </location>
</feature>
<dbReference type="AlphaFoldDB" id="A0A9P6IPU7"/>
<feature type="transmembrane region" description="Helical" evidence="7">
    <location>
        <begin position="295"/>
        <end position="317"/>
    </location>
</feature>
<dbReference type="GO" id="GO:0016020">
    <property type="term" value="C:membrane"/>
    <property type="evidence" value="ECO:0007669"/>
    <property type="project" value="UniProtKB-SubCell"/>
</dbReference>
<name>A0A9P6IPU7_9FUNG</name>
<feature type="region of interest" description="Disordered" evidence="6">
    <location>
        <begin position="155"/>
        <end position="184"/>
    </location>
</feature>
<dbReference type="InterPro" id="IPR018253">
    <property type="entry name" value="DnaJ_domain_CS"/>
</dbReference>
<keyword evidence="2 7" id="KW-0472">Membrane</keyword>
<dbReference type="InterPro" id="IPR051434">
    <property type="entry name" value="DnaJ_C_subfamily_member5"/>
</dbReference>
<organism evidence="9 10">
    <name type="scientific">Modicella reniformis</name>
    <dbReference type="NCBI Taxonomy" id="1440133"/>
    <lineage>
        <taxon>Eukaryota</taxon>
        <taxon>Fungi</taxon>
        <taxon>Fungi incertae sedis</taxon>
        <taxon>Mucoromycota</taxon>
        <taxon>Mortierellomycotina</taxon>
        <taxon>Mortierellomycetes</taxon>
        <taxon>Mortierellales</taxon>
        <taxon>Mortierellaceae</taxon>
        <taxon>Modicella</taxon>
    </lineage>
</organism>
<dbReference type="InterPro" id="IPR036869">
    <property type="entry name" value="J_dom_sf"/>
</dbReference>
<comment type="subcellular location">
    <subcellularLocation>
        <location evidence="1">Membrane</location>
        <topology evidence="1">Lipid-anchor</topology>
    </subcellularLocation>
</comment>
<dbReference type="OrthoDB" id="10250354at2759"/>
<evidence type="ECO:0000256" key="2">
    <source>
        <dbReference type="ARBA" id="ARBA00023136"/>
    </source>
</evidence>
<feature type="transmembrane region" description="Helical" evidence="7">
    <location>
        <begin position="233"/>
        <end position="251"/>
    </location>
</feature>
<evidence type="ECO:0000256" key="3">
    <source>
        <dbReference type="ARBA" id="ARBA00023139"/>
    </source>
</evidence>
<sequence length="436" mass="48759">MDRNTFHLYEALEVPKTATQDEIKKAYRRLALRYHPDKVNAAEVPDHETKFREIAAAYEVLGDPKKRQVYDKYGMMGVQMAGTEIGAQLLEIESLLCTLFLVMSVLFILALIFLSFLSMKVDGQVTWSYYVVFIPLWVLDIILAIFIAIQGFGSTDSDDEDESHEDQEDGDTTPMAQEERKAEKRKQKRRQTIFFTTFILIIVLLSTIFQVLIAKKANDPTDISGPAVFAPYFAIESIFLLTSSLQIMMEFKLGKYDDTSFVGKILATLDSLWWKIVRLSLALLIMFRIDGEITCSWAIIFIPLYLVGVKYLTQIILGYKKFSRMQNQDMRQQGQSLMVVGGVLFVIVGSLAYALIGLLAAKLDGYSYSVARVLIPLGANGEDMEQEGASVRVISPNLRIENGNNSTVANTAASSSSASSARFGRRSNNVSNISSS</sequence>
<feature type="transmembrane region" description="Helical" evidence="7">
    <location>
        <begin position="337"/>
        <end position="361"/>
    </location>
</feature>
<dbReference type="CDD" id="cd06257">
    <property type="entry name" value="DnaJ"/>
    <property type="match status" value="1"/>
</dbReference>
<keyword evidence="3" id="KW-0564">Palmitate</keyword>
<feature type="compositionally biased region" description="Acidic residues" evidence="6">
    <location>
        <begin position="156"/>
        <end position="171"/>
    </location>
</feature>
<gene>
    <name evidence="9" type="ORF">BGZ65_000908</name>
</gene>
<dbReference type="EMBL" id="JAAAHW010009649">
    <property type="protein sequence ID" value="KAF9937843.1"/>
    <property type="molecule type" value="Genomic_DNA"/>
</dbReference>
<evidence type="ECO:0000256" key="1">
    <source>
        <dbReference type="ARBA" id="ARBA00004635"/>
    </source>
</evidence>
<protein>
    <recommendedName>
        <fullName evidence="8">J domain-containing protein</fullName>
    </recommendedName>
</protein>
<dbReference type="PRINTS" id="PR00625">
    <property type="entry name" value="JDOMAIN"/>
</dbReference>
<keyword evidence="10" id="KW-1185">Reference proteome</keyword>
<feature type="transmembrane region" description="Helical" evidence="7">
    <location>
        <begin position="129"/>
        <end position="149"/>
    </location>
</feature>
<dbReference type="PANTHER" id="PTHR44027">
    <property type="entry name" value="DNAJ HOMOLOG SUBFAMILY C MEMBER 5 HOMOLOG"/>
    <property type="match status" value="1"/>
</dbReference>
<dbReference type="SMART" id="SM00271">
    <property type="entry name" value="DnaJ"/>
    <property type="match status" value="1"/>
</dbReference>
<proteinExistence type="predicted"/>
<dbReference type="SUPFAM" id="SSF46565">
    <property type="entry name" value="Chaperone J-domain"/>
    <property type="match status" value="1"/>
</dbReference>
<evidence type="ECO:0000313" key="9">
    <source>
        <dbReference type="EMBL" id="KAF9937843.1"/>
    </source>
</evidence>
<dbReference type="Gene3D" id="1.10.287.110">
    <property type="entry name" value="DnaJ domain"/>
    <property type="match status" value="1"/>
</dbReference>
<evidence type="ECO:0000313" key="10">
    <source>
        <dbReference type="Proteomes" id="UP000749646"/>
    </source>
</evidence>
<dbReference type="Pfam" id="PF00226">
    <property type="entry name" value="DnaJ"/>
    <property type="match status" value="1"/>
</dbReference>
<evidence type="ECO:0000256" key="5">
    <source>
        <dbReference type="ARBA" id="ARBA00023288"/>
    </source>
</evidence>
<feature type="transmembrane region" description="Helical" evidence="7">
    <location>
        <begin position="193"/>
        <end position="213"/>
    </location>
</feature>
<feature type="transmembrane region" description="Helical" evidence="7">
    <location>
        <begin position="95"/>
        <end position="117"/>
    </location>
</feature>
<dbReference type="GO" id="GO:0005737">
    <property type="term" value="C:cytoplasm"/>
    <property type="evidence" value="ECO:0007669"/>
    <property type="project" value="UniProtKB-ARBA"/>
</dbReference>
<dbReference type="InterPro" id="IPR019396">
    <property type="entry name" value="TM_Fragile-X-F-assoc"/>
</dbReference>
<keyword evidence="7" id="KW-1133">Transmembrane helix</keyword>
<dbReference type="PROSITE" id="PS50076">
    <property type="entry name" value="DNAJ_2"/>
    <property type="match status" value="1"/>
</dbReference>
<keyword evidence="7" id="KW-0812">Transmembrane</keyword>